<proteinExistence type="predicted"/>
<reference evidence="2" key="1">
    <citation type="journal article" date="2023" name="Science">
        <title>Genome structures resolve the early diversification of teleost fishes.</title>
        <authorList>
            <person name="Parey E."/>
            <person name="Louis A."/>
            <person name="Montfort J."/>
            <person name="Bouchez O."/>
            <person name="Roques C."/>
            <person name="Iampietro C."/>
            <person name="Lluch J."/>
            <person name="Castinel A."/>
            <person name="Donnadieu C."/>
            <person name="Desvignes T."/>
            <person name="Floi Bucao C."/>
            <person name="Jouanno E."/>
            <person name="Wen M."/>
            <person name="Mejri S."/>
            <person name="Dirks R."/>
            <person name="Jansen H."/>
            <person name="Henkel C."/>
            <person name="Chen W.J."/>
            <person name="Zahm M."/>
            <person name="Cabau C."/>
            <person name="Klopp C."/>
            <person name="Thompson A.W."/>
            <person name="Robinson-Rechavi M."/>
            <person name="Braasch I."/>
            <person name="Lecointre G."/>
            <person name="Bobe J."/>
            <person name="Postlethwait J.H."/>
            <person name="Berthelot C."/>
            <person name="Roest Crollius H."/>
            <person name="Guiguen Y."/>
        </authorList>
    </citation>
    <scope>NUCLEOTIDE SEQUENCE</scope>
    <source>
        <strain evidence="2">WJC10195</strain>
    </source>
</reference>
<comment type="caution">
    <text evidence="2">The sequence shown here is derived from an EMBL/GenBank/DDBJ whole genome shotgun (WGS) entry which is preliminary data.</text>
</comment>
<evidence type="ECO:0000313" key="3">
    <source>
        <dbReference type="Proteomes" id="UP001152622"/>
    </source>
</evidence>
<sequence>MTPEQPQNALIRRRAKTERTAAKRQSGAGGPNKLKSGPTRLSRRKVYVFHGSGVLNGPSPYAAAGLCHPVSSLTDPVYRHQSAPKAFLNKPCQPAR</sequence>
<protein>
    <submittedName>
        <fullName evidence="2">Uncharacterized protein</fullName>
    </submittedName>
</protein>
<evidence type="ECO:0000256" key="1">
    <source>
        <dbReference type="SAM" id="MobiDB-lite"/>
    </source>
</evidence>
<accession>A0A9Q1IQ40</accession>
<dbReference type="AlphaFoldDB" id="A0A9Q1IQ40"/>
<name>A0A9Q1IQ40_SYNKA</name>
<feature type="region of interest" description="Disordered" evidence="1">
    <location>
        <begin position="1"/>
        <end position="41"/>
    </location>
</feature>
<organism evidence="2 3">
    <name type="scientific">Synaphobranchus kaupii</name>
    <name type="common">Kaup's arrowtooth eel</name>
    <dbReference type="NCBI Taxonomy" id="118154"/>
    <lineage>
        <taxon>Eukaryota</taxon>
        <taxon>Metazoa</taxon>
        <taxon>Chordata</taxon>
        <taxon>Craniata</taxon>
        <taxon>Vertebrata</taxon>
        <taxon>Euteleostomi</taxon>
        <taxon>Actinopterygii</taxon>
        <taxon>Neopterygii</taxon>
        <taxon>Teleostei</taxon>
        <taxon>Anguilliformes</taxon>
        <taxon>Synaphobranchidae</taxon>
        <taxon>Synaphobranchus</taxon>
    </lineage>
</organism>
<dbReference type="Proteomes" id="UP001152622">
    <property type="component" value="Chromosome 10"/>
</dbReference>
<keyword evidence="3" id="KW-1185">Reference proteome</keyword>
<evidence type="ECO:0000313" key="2">
    <source>
        <dbReference type="EMBL" id="KAJ8347969.1"/>
    </source>
</evidence>
<dbReference type="EMBL" id="JAINUF010000010">
    <property type="protein sequence ID" value="KAJ8347969.1"/>
    <property type="molecule type" value="Genomic_DNA"/>
</dbReference>
<gene>
    <name evidence="2" type="ORF">SKAU_G00265580</name>
</gene>